<evidence type="ECO:0000256" key="3">
    <source>
        <dbReference type="ARBA" id="ARBA00023210"/>
    </source>
</evidence>
<dbReference type="SUPFAM" id="SSF63848">
    <property type="entry name" value="Cell-division inhibitor MinC, C-terminal domain"/>
    <property type="match status" value="1"/>
</dbReference>
<evidence type="ECO:0000259" key="8">
    <source>
        <dbReference type="Pfam" id="PF22642"/>
    </source>
</evidence>
<dbReference type="InterPro" id="IPR005526">
    <property type="entry name" value="Septum_form_inhib_MinC_C"/>
</dbReference>
<keyword evidence="3 6" id="KW-0717">Septation</keyword>
<dbReference type="PATRIC" id="fig|471514.4.peg.1368"/>
<feature type="domain" description="Septum formation inhibitor MinC C-terminal" evidence="7">
    <location>
        <begin position="115"/>
        <end position="211"/>
    </location>
</feature>
<evidence type="ECO:0000256" key="2">
    <source>
        <dbReference type="ARBA" id="ARBA00022618"/>
    </source>
</evidence>
<dbReference type="AlphaFoldDB" id="A0A0P9CCL8"/>
<proteinExistence type="inferred from homology"/>
<evidence type="ECO:0000256" key="4">
    <source>
        <dbReference type="ARBA" id="ARBA00023306"/>
    </source>
</evidence>
<evidence type="ECO:0000256" key="5">
    <source>
        <dbReference type="ARBA" id="ARBA00046874"/>
    </source>
</evidence>
<gene>
    <name evidence="6" type="primary">minC</name>
    <name evidence="9" type="ORF">AN477_13330</name>
</gene>
<dbReference type="Pfam" id="PF22642">
    <property type="entry name" value="MinC_N_1"/>
    <property type="match status" value="1"/>
</dbReference>
<dbReference type="InterPro" id="IPR055219">
    <property type="entry name" value="MinC_N_1"/>
</dbReference>
<dbReference type="Gene3D" id="2.160.20.70">
    <property type="match status" value="1"/>
</dbReference>
<evidence type="ECO:0000256" key="6">
    <source>
        <dbReference type="HAMAP-Rule" id="MF_00267"/>
    </source>
</evidence>
<dbReference type="InterPro" id="IPR016098">
    <property type="entry name" value="CAP/MinC_C"/>
</dbReference>
<dbReference type="HAMAP" id="MF_00267">
    <property type="entry name" value="MinC"/>
    <property type="match status" value="1"/>
</dbReference>
<organism evidence="9 10">
    <name type="scientific">Alicyclobacillus ferrooxydans</name>
    <dbReference type="NCBI Taxonomy" id="471514"/>
    <lineage>
        <taxon>Bacteria</taxon>
        <taxon>Bacillati</taxon>
        <taxon>Bacillota</taxon>
        <taxon>Bacilli</taxon>
        <taxon>Bacillales</taxon>
        <taxon>Alicyclobacillaceae</taxon>
        <taxon>Alicyclobacillus</taxon>
    </lineage>
</organism>
<dbReference type="OrthoDB" id="9790810at2"/>
<dbReference type="Proteomes" id="UP000050482">
    <property type="component" value="Unassembled WGS sequence"/>
</dbReference>
<evidence type="ECO:0000313" key="9">
    <source>
        <dbReference type="EMBL" id="KPV43289.1"/>
    </source>
</evidence>
<dbReference type="GO" id="GO:0000902">
    <property type="term" value="P:cell morphogenesis"/>
    <property type="evidence" value="ECO:0007669"/>
    <property type="project" value="InterPro"/>
</dbReference>
<dbReference type="Pfam" id="PF03775">
    <property type="entry name" value="MinC_C"/>
    <property type="match status" value="1"/>
</dbReference>
<dbReference type="GO" id="GO:1901891">
    <property type="term" value="P:regulation of cell septum assembly"/>
    <property type="evidence" value="ECO:0007669"/>
    <property type="project" value="InterPro"/>
</dbReference>
<feature type="domain" description="Septum site-determining protein MinC N-terminal" evidence="8">
    <location>
        <begin position="13"/>
        <end position="90"/>
    </location>
</feature>
<evidence type="ECO:0000259" key="7">
    <source>
        <dbReference type="Pfam" id="PF03775"/>
    </source>
</evidence>
<comment type="subunit">
    <text evidence="5 6">Interacts with MinD and FtsZ.</text>
</comment>
<dbReference type="InterPro" id="IPR013033">
    <property type="entry name" value="MinC"/>
</dbReference>
<dbReference type="GO" id="GO:0000917">
    <property type="term" value="P:division septum assembly"/>
    <property type="evidence" value="ECO:0007669"/>
    <property type="project" value="UniProtKB-KW"/>
</dbReference>
<comment type="similarity">
    <text evidence="1 6">Belongs to the MinC family.</text>
</comment>
<dbReference type="EMBL" id="LJCO01000054">
    <property type="protein sequence ID" value="KPV43289.1"/>
    <property type="molecule type" value="Genomic_DNA"/>
</dbReference>
<name>A0A0P9CCL8_9BACL</name>
<dbReference type="PANTHER" id="PTHR34108:SF1">
    <property type="entry name" value="SEPTUM SITE-DETERMINING PROTEIN MINC"/>
    <property type="match status" value="1"/>
</dbReference>
<protein>
    <recommendedName>
        <fullName evidence="6">Probable septum site-determining protein MinC</fullName>
    </recommendedName>
</protein>
<sequence length="226" mass="25395">MTEQRQIDQKPPVSVKGVKGGLLFVLDDHCPHDELLNHLTEMFHGELSTLFSGPETNVFIDYGARKLSIEETRDLLRIFIDKENFIVKEFGNETRARNSLFYHHKDKMSQVKEHIYKGTVRAGQQLLFDGDVVIIGDVNPGGEVAATGDVYVLGRLRGVVHAGVQGNQTAIIAAAEFSPMQLKIADWVSRAPELDGQPLRTFMEFAYLREDGMAVDKLLYVHSVRK</sequence>
<comment type="function">
    <text evidence="6">Cell division inhibitor that blocks the formation of polar Z ring septums. Rapidly oscillates between the poles of the cell to destabilize FtsZ filaments that have formed before they mature into polar Z rings. Prevents FtsZ polymerization.</text>
</comment>
<keyword evidence="10" id="KW-1185">Reference proteome</keyword>
<dbReference type="STRING" id="471514.AN477_13330"/>
<accession>A0A0P9CCL8</accession>
<evidence type="ECO:0000313" key="10">
    <source>
        <dbReference type="Proteomes" id="UP000050482"/>
    </source>
</evidence>
<evidence type="ECO:0000256" key="1">
    <source>
        <dbReference type="ARBA" id="ARBA00006291"/>
    </source>
</evidence>
<reference evidence="9 10" key="1">
    <citation type="submission" date="2015-09" db="EMBL/GenBank/DDBJ databases">
        <title>Draft genome sequence of Alicyclobacillus ferrooxydans DSM 22381.</title>
        <authorList>
            <person name="Hemp J."/>
        </authorList>
    </citation>
    <scope>NUCLEOTIDE SEQUENCE [LARGE SCALE GENOMIC DNA]</scope>
    <source>
        <strain evidence="9 10">TC-34</strain>
    </source>
</reference>
<keyword evidence="4 6" id="KW-0131">Cell cycle</keyword>
<dbReference type="Gene3D" id="3.30.160.540">
    <property type="match status" value="1"/>
</dbReference>
<comment type="caution">
    <text evidence="9">The sequence shown here is derived from an EMBL/GenBank/DDBJ whole genome shotgun (WGS) entry which is preliminary data.</text>
</comment>
<keyword evidence="2 6" id="KW-0132">Cell division</keyword>
<dbReference type="InterPro" id="IPR036145">
    <property type="entry name" value="MinC_C_sf"/>
</dbReference>
<dbReference type="PANTHER" id="PTHR34108">
    <property type="entry name" value="SEPTUM SITE-DETERMINING PROTEIN MINC"/>
    <property type="match status" value="1"/>
</dbReference>